<dbReference type="Gene3D" id="3.40.190.10">
    <property type="entry name" value="Periplasmic binding protein-like II"/>
    <property type="match status" value="2"/>
</dbReference>
<feature type="signal peptide" evidence="3">
    <location>
        <begin position="1"/>
        <end position="32"/>
    </location>
</feature>
<name>A0ABN7QSS4_9BURK</name>
<dbReference type="EMBL" id="CAJQYY010000017">
    <property type="protein sequence ID" value="CAG4904316.1"/>
    <property type="molecule type" value="Genomic_DNA"/>
</dbReference>
<reference evidence="4 5" key="1">
    <citation type="submission" date="2021-04" db="EMBL/GenBank/DDBJ databases">
        <authorList>
            <person name="Vanwijnsberghe S."/>
        </authorList>
    </citation>
    <scope>NUCLEOTIDE SEQUENCE [LARGE SCALE GENOMIC DNA]</scope>
    <source>
        <strain evidence="4 5">LMG 32171</strain>
    </source>
</reference>
<evidence type="ECO:0000313" key="4">
    <source>
        <dbReference type="EMBL" id="CAG4904316.1"/>
    </source>
</evidence>
<dbReference type="PANTHER" id="PTHR43649:SF14">
    <property type="entry name" value="BLR3389 PROTEIN"/>
    <property type="match status" value="1"/>
</dbReference>
<organism evidence="4 5">
    <name type="scientific">Paraburkholderia gardini</name>
    <dbReference type="NCBI Taxonomy" id="2823469"/>
    <lineage>
        <taxon>Bacteria</taxon>
        <taxon>Pseudomonadati</taxon>
        <taxon>Pseudomonadota</taxon>
        <taxon>Betaproteobacteria</taxon>
        <taxon>Burkholderiales</taxon>
        <taxon>Burkholderiaceae</taxon>
        <taxon>Paraburkholderia</taxon>
    </lineage>
</organism>
<protein>
    <recommendedName>
        <fullName evidence="6">Extracellular solute-binding protein</fullName>
    </recommendedName>
</protein>
<dbReference type="Proteomes" id="UP000789752">
    <property type="component" value="Unassembled WGS sequence"/>
</dbReference>
<evidence type="ECO:0008006" key="6">
    <source>
        <dbReference type="Google" id="ProtNLM"/>
    </source>
</evidence>
<comment type="caution">
    <text evidence="4">The sequence shown here is derived from an EMBL/GenBank/DDBJ whole genome shotgun (WGS) entry which is preliminary data.</text>
</comment>
<sequence>MAYPAFSKARSMVGATALVCSLAAVASTAAFAQSGKTITEWDQQTNATSSKVLRDAADRFEKQNPGYKVEDSHVLNEAYKTKLKVAFGAGEPPCVFESWGGGPLHEYVKAGQIVDLTPYLQKDPAYRDRFLPTSWHAVTFDNKTYGVAAENASAAVIFYNKDLFKEYNLSPPTNWDQLMHVVQVLTSHGIAPFALSNKNKWTGSMYYMYLVDRIGGPEVFRKAVDRAPGGSFADPAFVEAGKYIQELVKAGAFAKGFNGLDYDVGASRRLLYSGRAAMELMGG</sequence>
<dbReference type="InterPro" id="IPR050490">
    <property type="entry name" value="Bact_solute-bd_prot1"/>
</dbReference>
<proteinExistence type="inferred from homology"/>
<keyword evidence="5" id="KW-1185">Reference proteome</keyword>
<keyword evidence="3" id="KW-0732">Signal</keyword>
<dbReference type="InterPro" id="IPR006059">
    <property type="entry name" value="SBP"/>
</dbReference>
<dbReference type="PANTHER" id="PTHR43649">
    <property type="entry name" value="ARABINOSE-BINDING PROTEIN-RELATED"/>
    <property type="match status" value="1"/>
</dbReference>
<dbReference type="Pfam" id="PF01547">
    <property type="entry name" value="SBP_bac_1"/>
    <property type="match status" value="1"/>
</dbReference>
<feature type="chain" id="PRO_5045075909" description="Extracellular solute-binding protein" evidence="3">
    <location>
        <begin position="33"/>
        <end position="283"/>
    </location>
</feature>
<evidence type="ECO:0000256" key="1">
    <source>
        <dbReference type="ARBA" id="ARBA00004418"/>
    </source>
</evidence>
<comment type="subcellular location">
    <subcellularLocation>
        <location evidence="1">Periplasm</location>
    </subcellularLocation>
</comment>
<evidence type="ECO:0000256" key="2">
    <source>
        <dbReference type="ARBA" id="ARBA00008520"/>
    </source>
</evidence>
<comment type="similarity">
    <text evidence="2">Belongs to the bacterial solute-binding protein 1 family.</text>
</comment>
<dbReference type="SUPFAM" id="SSF53850">
    <property type="entry name" value="Periplasmic binding protein-like II"/>
    <property type="match status" value="1"/>
</dbReference>
<gene>
    <name evidence="4" type="ORF">R54767_03063</name>
</gene>
<evidence type="ECO:0000313" key="5">
    <source>
        <dbReference type="Proteomes" id="UP000789752"/>
    </source>
</evidence>
<evidence type="ECO:0000256" key="3">
    <source>
        <dbReference type="SAM" id="SignalP"/>
    </source>
</evidence>
<accession>A0ABN7QSS4</accession>